<keyword evidence="1" id="KW-0813">Transport</keyword>
<evidence type="ECO:0000256" key="1">
    <source>
        <dbReference type="ARBA" id="ARBA00022448"/>
    </source>
</evidence>
<dbReference type="GO" id="GO:0015679">
    <property type="term" value="P:plasma membrane copper ion transport"/>
    <property type="evidence" value="ECO:0007669"/>
    <property type="project" value="TreeGrafter"/>
</dbReference>
<dbReference type="InterPro" id="IPR058790">
    <property type="entry name" value="BSH_CusB"/>
</dbReference>
<dbReference type="EMBL" id="PICB01000673">
    <property type="protein sequence ID" value="PLP45026.1"/>
    <property type="molecule type" value="Genomic_DNA"/>
</dbReference>
<accession>A0A2N5AGL3</accession>
<feature type="domain" description="Heavy metal binding" evidence="2">
    <location>
        <begin position="50"/>
        <end position="77"/>
    </location>
</feature>
<dbReference type="GO" id="GO:0046914">
    <property type="term" value="F:transition metal ion binding"/>
    <property type="evidence" value="ECO:0007669"/>
    <property type="project" value="TreeGrafter"/>
</dbReference>
<proteinExistence type="predicted"/>
<dbReference type="PANTHER" id="PTHR30097">
    <property type="entry name" value="CATION EFFLUX SYSTEM PROTEIN CUSB"/>
    <property type="match status" value="1"/>
</dbReference>
<comment type="caution">
    <text evidence="4">The sequence shown here is derived from an EMBL/GenBank/DDBJ whole genome shotgun (WGS) entry which is preliminary data.</text>
</comment>
<name>A0A2N5AGL3_KLEVA</name>
<dbReference type="InterPro" id="IPR051909">
    <property type="entry name" value="MFP_Cation_Efflux"/>
</dbReference>
<dbReference type="Pfam" id="PF19335">
    <property type="entry name" value="HMBD"/>
    <property type="match status" value="1"/>
</dbReference>
<evidence type="ECO:0000313" key="5">
    <source>
        <dbReference type="Proteomes" id="UP000234473"/>
    </source>
</evidence>
<dbReference type="PANTHER" id="PTHR30097:SF15">
    <property type="entry name" value="CATION EFFLUX SYSTEM PROTEIN CUSB"/>
    <property type="match status" value="1"/>
</dbReference>
<dbReference type="Pfam" id="PF25919">
    <property type="entry name" value="BSH_CusB"/>
    <property type="match status" value="1"/>
</dbReference>
<feature type="domain" description="CusB-like barrel-sandwich hybrid" evidence="3">
    <location>
        <begin position="130"/>
        <end position="168"/>
    </location>
</feature>
<dbReference type="AlphaFoldDB" id="A0A2N5AGL3"/>
<organism evidence="4 5">
    <name type="scientific">Klebsiella variicola</name>
    <dbReference type="NCBI Taxonomy" id="244366"/>
    <lineage>
        <taxon>Bacteria</taxon>
        <taxon>Pseudomonadati</taxon>
        <taxon>Pseudomonadota</taxon>
        <taxon>Gammaproteobacteria</taxon>
        <taxon>Enterobacterales</taxon>
        <taxon>Enterobacteriaceae</taxon>
        <taxon>Klebsiella/Raoultella group</taxon>
        <taxon>Klebsiella</taxon>
        <taxon>Klebsiella pneumoniae complex</taxon>
    </lineage>
</organism>
<evidence type="ECO:0000259" key="2">
    <source>
        <dbReference type="Pfam" id="PF19335"/>
    </source>
</evidence>
<reference evidence="4 5" key="1">
    <citation type="submission" date="2017-11" db="EMBL/GenBank/DDBJ databases">
        <authorList>
            <person name="Han C.G."/>
        </authorList>
    </citation>
    <scope>NUCLEOTIDE SEQUENCE [LARGE SCALE GENOMIC DNA]</scope>
    <source>
        <strain evidence="4 5">A5</strain>
    </source>
</reference>
<sequence>MASLKIKYAAIIISSLIAGGLISVTAWQYVNSSQKTVQTEQKAPERKVLFWYDPMKPDTKFDKPGKSPFMDMDLLPKYADDSGDKSSGGIRIDPTQVQNLGLKTQKVTRGMLNYSQTIPANVSYNEYQFVIVQARSDGFVEKVYPLTIGDHVKKGTPLIDITIPEWALSYTH</sequence>
<evidence type="ECO:0000313" key="4">
    <source>
        <dbReference type="EMBL" id="PLP45026.1"/>
    </source>
</evidence>
<dbReference type="GO" id="GO:0030288">
    <property type="term" value="C:outer membrane-bounded periplasmic space"/>
    <property type="evidence" value="ECO:0007669"/>
    <property type="project" value="TreeGrafter"/>
</dbReference>
<evidence type="ECO:0000259" key="3">
    <source>
        <dbReference type="Pfam" id="PF25919"/>
    </source>
</evidence>
<feature type="non-terminal residue" evidence="4">
    <location>
        <position position="172"/>
    </location>
</feature>
<dbReference type="Proteomes" id="UP000234473">
    <property type="component" value="Unassembled WGS sequence"/>
</dbReference>
<protein>
    <submittedName>
        <fullName evidence="4">Efflux RND transporter periplasmic adaptor subunit</fullName>
    </submittedName>
</protein>
<dbReference type="InterPro" id="IPR045800">
    <property type="entry name" value="HMBD"/>
</dbReference>
<reference evidence="4 5" key="2">
    <citation type="submission" date="2018-01" db="EMBL/GenBank/DDBJ databases">
        <title>Genomic study of Klebsiella pneumoniae.</title>
        <authorList>
            <person name="Yang Y."/>
            <person name="Bicalho R."/>
        </authorList>
    </citation>
    <scope>NUCLEOTIDE SEQUENCE [LARGE SCALE GENOMIC DNA]</scope>
    <source>
        <strain evidence="4 5">A5</strain>
    </source>
</reference>
<dbReference type="Gene3D" id="2.40.50.100">
    <property type="match status" value="1"/>
</dbReference>
<gene>
    <name evidence="4" type="ORF">CWM98_14070</name>
</gene>
<dbReference type="GO" id="GO:0060003">
    <property type="term" value="P:copper ion export"/>
    <property type="evidence" value="ECO:0007669"/>
    <property type="project" value="TreeGrafter"/>
</dbReference>